<sequence>MKTLYTDLKPAFVAVIGTLALSFSLIGKAEPVMNLITINTSDGAGYAAWAKGSAEAISKSNNAMAMGLCSPVAGAEQMGDQYLWSFFDSQTTAWSNTSQNPTVRKEVAKMKVKRTIKEWDNWRILRAAPTNSDGGYFWNLIVKAEN</sequence>
<proteinExistence type="predicted"/>
<reference evidence="1" key="1">
    <citation type="submission" date="2018-05" db="EMBL/GenBank/DDBJ databases">
        <authorList>
            <person name="Lanie J.A."/>
            <person name="Ng W.-L."/>
            <person name="Kazmierczak K.M."/>
            <person name="Andrzejewski T.M."/>
            <person name="Davidsen T.M."/>
            <person name="Wayne K.J."/>
            <person name="Tettelin H."/>
            <person name="Glass J.I."/>
            <person name="Rusch D."/>
            <person name="Podicherti R."/>
            <person name="Tsui H.-C.T."/>
            <person name="Winkler M.E."/>
        </authorList>
    </citation>
    <scope>NUCLEOTIDE SEQUENCE</scope>
</reference>
<feature type="non-terminal residue" evidence="1">
    <location>
        <position position="146"/>
    </location>
</feature>
<dbReference type="EMBL" id="UINC01188508">
    <property type="protein sequence ID" value="SVE01758.1"/>
    <property type="molecule type" value="Genomic_DNA"/>
</dbReference>
<evidence type="ECO:0000313" key="1">
    <source>
        <dbReference type="EMBL" id="SVE01758.1"/>
    </source>
</evidence>
<gene>
    <name evidence="1" type="ORF">METZ01_LOCUS454612</name>
</gene>
<organism evidence="1">
    <name type="scientific">marine metagenome</name>
    <dbReference type="NCBI Taxonomy" id="408172"/>
    <lineage>
        <taxon>unclassified sequences</taxon>
        <taxon>metagenomes</taxon>
        <taxon>ecological metagenomes</taxon>
    </lineage>
</organism>
<dbReference type="AlphaFoldDB" id="A0A383A435"/>
<accession>A0A383A435</accession>
<name>A0A383A435_9ZZZZ</name>
<protein>
    <submittedName>
        <fullName evidence="1">Uncharacterized protein</fullName>
    </submittedName>
</protein>